<organism evidence="4 5">
    <name type="scientific">Rhizopus stolonifer</name>
    <name type="common">Rhizopus nigricans</name>
    <dbReference type="NCBI Taxonomy" id="4846"/>
    <lineage>
        <taxon>Eukaryota</taxon>
        <taxon>Fungi</taxon>
        <taxon>Fungi incertae sedis</taxon>
        <taxon>Mucoromycota</taxon>
        <taxon>Mucoromycotina</taxon>
        <taxon>Mucoromycetes</taxon>
        <taxon>Mucorales</taxon>
        <taxon>Mucorineae</taxon>
        <taxon>Rhizopodaceae</taxon>
        <taxon>Rhizopus</taxon>
    </lineage>
</organism>
<evidence type="ECO:0000256" key="2">
    <source>
        <dbReference type="SAM" id="Coils"/>
    </source>
</evidence>
<keyword evidence="1 2" id="KW-0175">Coiled coil</keyword>
<dbReference type="Pfam" id="PF25555">
    <property type="entry name" value="RAB3A-like_C"/>
    <property type="match status" value="1"/>
</dbReference>
<feature type="non-terminal residue" evidence="4">
    <location>
        <position position="1"/>
    </location>
</feature>
<dbReference type="InterPro" id="IPR009449">
    <property type="entry name" value="Sec2_N"/>
</dbReference>
<accession>A0A367IKZ5</accession>
<keyword evidence="5" id="KW-1185">Reference proteome</keyword>
<dbReference type="Gene3D" id="6.10.140.910">
    <property type="match status" value="1"/>
</dbReference>
<name>A0A367IKZ5_RHIST</name>
<dbReference type="GO" id="GO:0070319">
    <property type="term" value="C:Golgi to plasma membrane transport vesicle"/>
    <property type="evidence" value="ECO:0007669"/>
    <property type="project" value="TreeGrafter"/>
</dbReference>
<comment type="caution">
    <text evidence="4">The sequence shown here is derived from an EMBL/GenBank/DDBJ whole genome shotgun (WGS) entry which is preliminary data.</text>
</comment>
<feature type="coiled-coil region" evidence="2">
    <location>
        <begin position="117"/>
        <end position="165"/>
    </location>
</feature>
<sequence length="342" mass="39477">HNPIIIASQNNPSSSLLAPPSVYNNLLLSTPSFSSSTSTLNSLQSAQSCPSLEFSQIGIIQKQSAQIEELQQDLVVLSQKCDQQLKQTRQMELQKADIEHEIKDLSHYLFEQANTMVTNEKEAQHFSEKELAQAERELDEAREELEKERVQLKELRRMLGEKEKTREEGIEWTDQEGLESFRQVMASNATLEYLHRLPFLKQCLIEDVTPCLRSGFSRSAVKKILDSVVHGPCFIEHTTQPETKRLSLVARFRSMTASQCYGCGSKMQADIFRFKLKEQDLEWQVIDRACRNRLVTVCNFYAFIRHMRFGLQATRSLDSLHKECFQLKLDMFYARSGMDIKR</sequence>
<evidence type="ECO:0000313" key="5">
    <source>
        <dbReference type="Proteomes" id="UP000253551"/>
    </source>
</evidence>
<dbReference type="AlphaFoldDB" id="A0A367IKZ5"/>
<dbReference type="Pfam" id="PF06428">
    <property type="entry name" value="Sec2p"/>
    <property type="match status" value="1"/>
</dbReference>
<protein>
    <recommendedName>
        <fullName evidence="3">GDP/GTP exchange factor Sec2 N-terminal domain-containing protein</fullName>
    </recommendedName>
</protein>
<dbReference type="PANTHER" id="PTHR14430:SF0">
    <property type="entry name" value="SEC2P DOMAIN-CONTAINING PROTEIN"/>
    <property type="match status" value="1"/>
</dbReference>
<reference evidence="4 5" key="1">
    <citation type="journal article" date="2018" name="G3 (Bethesda)">
        <title>Phylogenetic and Phylogenomic Definition of Rhizopus Species.</title>
        <authorList>
            <person name="Gryganskyi A.P."/>
            <person name="Golan J."/>
            <person name="Dolatabadi S."/>
            <person name="Mondo S."/>
            <person name="Robb S."/>
            <person name="Idnurm A."/>
            <person name="Muszewska A."/>
            <person name="Steczkiewicz K."/>
            <person name="Masonjones S."/>
            <person name="Liao H.L."/>
            <person name="Gajdeczka M.T."/>
            <person name="Anike F."/>
            <person name="Vuek A."/>
            <person name="Anishchenko I.M."/>
            <person name="Voigt K."/>
            <person name="de Hoog G.S."/>
            <person name="Smith M.E."/>
            <person name="Heitman J."/>
            <person name="Vilgalys R."/>
            <person name="Stajich J.E."/>
        </authorList>
    </citation>
    <scope>NUCLEOTIDE SEQUENCE [LARGE SCALE GENOMIC DNA]</scope>
    <source>
        <strain evidence="4 5">LSU 92-RS-03</strain>
    </source>
</reference>
<dbReference type="GO" id="GO:0005085">
    <property type="term" value="F:guanyl-nucleotide exchange factor activity"/>
    <property type="evidence" value="ECO:0007669"/>
    <property type="project" value="InterPro"/>
</dbReference>
<dbReference type="PANTHER" id="PTHR14430">
    <property type="entry name" value="RABIN3-RELATED"/>
    <property type="match status" value="1"/>
</dbReference>
<dbReference type="SUPFAM" id="SSF144284">
    <property type="entry name" value="Sec2 N-terminal region"/>
    <property type="match status" value="1"/>
</dbReference>
<dbReference type="OrthoDB" id="5560525at2759"/>
<dbReference type="GO" id="GO:0006887">
    <property type="term" value="P:exocytosis"/>
    <property type="evidence" value="ECO:0007669"/>
    <property type="project" value="TreeGrafter"/>
</dbReference>
<dbReference type="CDD" id="cd21044">
    <property type="entry name" value="Rab11BD_RAB3IP_like"/>
    <property type="match status" value="1"/>
</dbReference>
<dbReference type="GO" id="GO:0051286">
    <property type="term" value="C:cell tip"/>
    <property type="evidence" value="ECO:0007669"/>
    <property type="project" value="TreeGrafter"/>
</dbReference>
<feature type="domain" description="GDP/GTP exchange factor Sec2 N-terminal" evidence="3">
    <location>
        <begin position="61"/>
        <end position="160"/>
    </location>
</feature>
<feature type="coiled-coil region" evidence="2">
    <location>
        <begin position="60"/>
        <end position="87"/>
    </location>
</feature>
<dbReference type="InterPro" id="IPR040351">
    <property type="entry name" value="RAB3IL/RAB3IP/Sec2"/>
</dbReference>
<feature type="non-terminal residue" evidence="4">
    <location>
        <position position="342"/>
    </location>
</feature>
<evidence type="ECO:0000256" key="1">
    <source>
        <dbReference type="ARBA" id="ARBA00023054"/>
    </source>
</evidence>
<evidence type="ECO:0000259" key="3">
    <source>
        <dbReference type="Pfam" id="PF06428"/>
    </source>
</evidence>
<proteinExistence type="predicted"/>
<dbReference type="EMBL" id="PJQM01007303">
    <property type="protein sequence ID" value="RCH78357.1"/>
    <property type="molecule type" value="Genomic_DNA"/>
</dbReference>
<evidence type="ECO:0000313" key="4">
    <source>
        <dbReference type="EMBL" id="RCH78357.1"/>
    </source>
</evidence>
<gene>
    <name evidence="4" type="ORF">CU098_001526</name>
</gene>
<dbReference type="STRING" id="4846.A0A367IKZ5"/>
<dbReference type="Proteomes" id="UP000253551">
    <property type="component" value="Unassembled WGS sequence"/>
</dbReference>